<evidence type="ECO:0000313" key="1">
    <source>
        <dbReference type="EMBL" id="MZP41695.1"/>
    </source>
</evidence>
<dbReference type="Proteomes" id="UP000471031">
    <property type="component" value="Unassembled WGS sequence"/>
</dbReference>
<evidence type="ECO:0000313" key="2">
    <source>
        <dbReference type="Proteomes" id="UP000471031"/>
    </source>
</evidence>
<dbReference type="Gene3D" id="1.20.1260.120">
    <property type="entry name" value="Protein of unknown function DUF2935"/>
    <property type="match status" value="1"/>
</dbReference>
<dbReference type="InterPro" id="IPR021328">
    <property type="entry name" value="CotB-like"/>
</dbReference>
<dbReference type="OrthoDB" id="1633927at2"/>
<name>A0A845LB07_HELGE</name>
<proteinExistence type="predicted"/>
<keyword evidence="2" id="KW-1185">Reference proteome</keyword>
<dbReference type="Pfam" id="PF11155">
    <property type="entry name" value="DUF2935"/>
    <property type="match status" value="2"/>
</dbReference>
<dbReference type="AlphaFoldDB" id="A0A845LB07"/>
<comment type="caution">
    <text evidence="1">The sequence shown here is derived from an EMBL/GenBank/DDBJ whole genome shotgun (WGS) entry which is preliminary data.</text>
</comment>
<reference evidence="1 2" key="1">
    <citation type="submission" date="2020-01" db="EMBL/GenBank/DDBJ databases">
        <title>Whole genome sequence of Heliobacterium gestii DSM 11169.</title>
        <authorList>
            <person name="Kyndt J.A."/>
            <person name="Meyer T.E."/>
        </authorList>
    </citation>
    <scope>NUCLEOTIDE SEQUENCE [LARGE SCALE GENOMIC DNA]</scope>
    <source>
        <strain evidence="1 2">DSM 11169</strain>
    </source>
</reference>
<organism evidence="1 2">
    <name type="scientific">Heliomicrobium gestii</name>
    <name type="common">Heliobacterium gestii</name>
    <dbReference type="NCBI Taxonomy" id="2699"/>
    <lineage>
        <taxon>Bacteria</taxon>
        <taxon>Bacillati</taxon>
        <taxon>Bacillota</taxon>
        <taxon>Clostridia</taxon>
        <taxon>Eubacteriales</taxon>
        <taxon>Heliobacteriaceae</taxon>
        <taxon>Heliomicrobium</taxon>
    </lineage>
</organism>
<sequence>MDGNAYIETALFEHRFWLQILGDHARFIYTGLAPDEGEEIERARHFISEFDRLLQAARQAGPETDLQALNGQAQREAQEIRAFKLRLIRRHLTEPIKINLPPTLFNHMVNEVEDYLRNLRFLLAGQCPPLSLPQLHLLWLSDASGHAAMIASGLDPVEKPLIDSSMIYENRFDMLYKKAVTLAGFLRTGLREFPSLDYFNRQVQQEINAFTAFLQEVEATRRSKEVLGFLLPLVPDHMAREECYYLIKLSMASRIPRPTCDPTAPREE</sequence>
<accession>A0A845LB07</accession>
<dbReference type="SUPFAM" id="SSF158430">
    <property type="entry name" value="Bacillus cereus metalloprotein-like"/>
    <property type="match status" value="2"/>
</dbReference>
<gene>
    <name evidence="1" type="ORF">GTO89_01445</name>
</gene>
<dbReference type="EMBL" id="WXEX01000001">
    <property type="protein sequence ID" value="MZP41695.1"/>
    <property type="molecule type" value="Genomic_DNA"/>
</dbReference>
<dbReference type="RefSeq" id="WP_161260269.1">
    <property type="nucleotide sequence ID" value="NZ_JAFBDC010000001.1"/>
</dbReference>
<protein>
    <submittedName>
        <fullName evidence="1">DUF2935 domain-containing protein</fullName>
    </submittedName>
</protein>